<reference evidence="1 2" key="1">
    <citation type="journal article" date="2014" name="Int. J. Syst. Evol. Microbiol.">
        <title>Complete genome sequence of Corynebacterium casei LMG S-19264T (=DSM 44701T), isolated from a smear-ripened cheese.</title>
        <authorList>
            <consortium name="US DOE Joint Genome Institute (JGI-PGF)"/>
            <person name="Walter F."/>
            <person name="Albersmeier A."/>
            <person name="Kalinowski J."/>
            <person name="Ruckert C."/>
        </authorList>
    </citation>
    <scope>NUCLEOTIDE SEQUENCE [LARGE SCALE GENOMIC DNA]</scope>
    <source>
        <strain evidence="1 2">CGMCC 1.15896</strain>
    </source>
</reference>
<comment type="caution">
    <text evidence="1">The sequence shown here is derived from an EMBL/GenBank/DDBJ whole genome shotgun (WGS) entry which is preliminary data.</text>
</comment>
<proteinExistence type="predicted"/>
<dbReference type="OrthoDB" id="38641at2"/>
<sequence length="451" mass="48310">MSSTDMERLVVQLDAKITGLQNGVNKAMGLTRNMSRNMERNNKQVATSFRNMASSIALVHGPLGGIASRFSATASIFSRTNLLMGATVIGIGGVTFAFTKMLGVAREAISEFDKLGKSARTVGLDTDLYQSLGFAALEEGVDGLDGALEQFTVRVGALRNGQGELATFLDKTNKSLLEQLQLATTQEERLRLIADAVANATSAEEKATIARAAFGRSGMDMVRILKDGADGLDDFTKRAREMGIVVDREVIARAEEMNNELGVANRIIRHDLMVAFVDLAPVVIEAARAIGTVARAIRDTVDAAKLMSGNLDLVGTDNLVARQRVLGQESIELGNQLEALQSRSQYMSGIAAEVHQASIDHIRAQLDANYAQQAEIEAILTGRRASITVTANPQDTQTTVPVGSGGSKSSAFMSAMEAISNRIDMIKAETEALREAGPLISEIQIPRRAAE</sequence>
<dbReference type="Proteomes" id="UP000596977">
    <property type="component" value="Unassembled WGS sequence"/>
</dbReference>
<name>A0A916R9Z1_9HYPH</name>
<evidence type="ECO:0008006" key="3">
    <source>
        <dbReference type="Google" id="ProtNLM"/>
    </source>
</evidence>
<evidence type="ECO:0000313" key="1">
    <source>
        <dbReference type="EMBL" id="GGA47266.1"/>
    </source>
</evidence>
<gene>
    <name evidence="1" type="ORF">GCM10011499_16310</name>
</gene>
<dbReference type="EMBL" id="BMKB01000002">
    <property type="protein sequence ID" value="GGA47266.1"/>
    <property type="molecule type" value="Genomic_DNA"/>
</dbReference>
<dbReference type="RefSeq" id="WP_127073888.1">
    <property type="nucleotide sequence ID" value="NZ_BMKB01000002.1"/>
</dbReference>
<organism evidence="1 2">
    <name type="scientific">Pelagibacterium lentulum</name>
    <dbReference type="NCBI Taxonomy" id="2029865"/>
    <lineage>
        <taxon>Bacteria</taxon>
        <taxon>Pseudomonadati</taxon>
        <taxon>Pseudomonadota</taxon>
        <taxon>Alphaproteobacteria</taxon>
        <taxon>Hyphomicrobiales</taxon>
        <taxon>Devosiaceae</taxon>
        <taxon>Pelagibacterium</taxon>
    </lineage>
</organism>
<keyword evidence="2" id="KW-1185">Reference proteome</keyword>
<dbReference type="AlphaFoldDB" id="A0A916R9Z1"/>
<evidence type="ECO:0000313" key="2">
    <source>
        <dbReference type="Proteomes" id="UP000596977"/>
    </source>
</evidence>
<accession>A0A916R9Z1</accession>
<protein>
    <recommendedName>
        <fullName evidence="3">Bacteriophage tail tape measure N-terminal domain-containing protein</fullName>
    </recommendedName>
</protein>